<dbReference type="GO" id="GO:0004674">
    <property type="term" value="F:protein serine/threonine kinase activity"/>
    <property type="evidence" value="ECO:0007669"/>
    <property type="project" value="TreeGrafter"/>
</dbReference>
<gene>
    <name evidence="8" type="ORF">HNR23_000678</name>
</gene>
<protein>
    <recommendedName>
        <fullName evidence="7">Protein kinase domain-containing protein</fullName>
    </recommendedName>
</protein>
<dbReference type="Gene3D" id="3.30.200.20">
    <property type="entry name" value="Phosphorylase Kinase, domain 1"/>
    <property type="match status" value="1"/>
</dbReference>
<dbReference type="InterPro" id="IPR000719">
    <property type="entry name" value="Prot_kinase_dom"/>
</dbReference>
<evidence type="ECO:0000313" key="9">
    <source>
        <dbReference type="Proteomes" id="UP000546642"/>
    </source>
</evidence>
<dbReference type="Gene3D" id="1.10.510.10">
    <property type="entry name" value="Transferase(Phosphotransferase) domain 1"/>
    <property type="match status" value="1"/>
</dbReference>
<sequence>MTDTPPTHFAPLLDDDPRQIGPYQPVGRIGAGGMGAVFAARAVAPASADEYVAVKVVRDELATNPEFRARFAREVDLVSRVHSPCVPRFLGADTAAPTPWLATAFVPGPTLRDYVRRNGPLTGGKLLGLAAGLAEALQAVHAAGIVHRDLKPGNIILSPSGPKVLDFGIARALEETALTRTGGVVGTAGWMSPEQYSGGEAALTDRSDMFSWGALVAYAATGREPFGTGPTDALAYRVRQAAPDVDGLPGELRPLVQAALAKDPGARPSAVDAVRAVEALWGASRDPNFAPASDSADAVTRLLSSEWTGMEAAPPKPPRASRRVPLLIGAAAGALLLVASAAGAAHVAGVAPWTAASGEPGADPGTAAPSPGGDADGAEGSAGGEGGGGGDAEDGGAGAADGDDAGPPPEAVDSVEANGQSARAEVGSAHGKLAIFTTHVQITTTVVSAYDMTPGDAGMSFTFSAQSEGVRQQAPPVDQDAFYVVANGEKILPEGEYSYTPDPNVPQGQEQNASTLTFPGAPETGLLVYQSPETAYGTLPAVALCYDLSLGQGGYFTPNYDICT</sequence>
<keyword evidence="4 5" id="KW-0067">ATP-binding</keyword>
<dbReference type="PROSITE" id="PS00107">
    <property type="entry name" value="PROTEIN_KINASE_ATP"/>
    <property type="match status" value="1"/>
</dbReference>
<dbReference type="Proteomes" id="UP000546642">
    <property type="component" value="Unassembled WGS sequence"/>
</dbReference>
<dbReference type="RefSeq" id="WP_184073371.1">
    <property type="nucleotide sequence ID" value="NZ_JACHDS010000001.1"/>
</dbReference>
<feature type="compositionally biased region" description="Gly residues" evidence="6">
    <location>
        <begin position="380"/>
        <end position="399"/>
    </location>
</feature>
<evidence type="ECO:0000256" key="3">
    <source>
        <dbReference type="ARBA" id="ARBA00022777"/>
    </source>
</evidence>
<dbReference type="AlphaFoldDB" id="A0A7W9YEC1"/>
<feature type="compositionally biased region" description="Low complexity" evidence="6">
    <location>
        <begin position="360"/>
        <end position="373"/>
    </location>
</feature>
<evidence type="ECO:0000256" key="2">
    <source>
        <dbReference type="ARBA" id="ARBA00022741"/>
    </source>
</evidence>
<evidence type="ECO:0000256" key="1">
    <source>
        <dbReference type="ARBA" id="ARBA00022679"/>
    </source>
</evidence>
<dbReference type="EMBL" id="JACHDS010000001">
    <property type="protein sequence ID" value="MBB6170618.1"/>
    <property type="molecule type" value="Genomic_DNA"/>
</dbReference>
<reference evidence="8 9" key="1">
    <citation type="submission" date="2020-08" db="EMBL/GenBank/DDBJ databases">
        <title>Sequencing the genomes of 1000 actinobacteria strains.</title>
        <authorList>
            <person name="Klenk H.-P."/>
        </authorList>
    </citation>
    <scope>NUCLEOTIDE SEQUENCE [LARGE SCALE GENOMIC DNA]</scope>
    <source>
        <strain evidence="8 9">DSM 46659</strain>
    </source>
</reference>
<dbReference type="InterPro" id="IPR011009">
    <property type="entry name" value="Kinase-like_dom_sf"/>
</dbReference>
<dbReference type="InterPro" id="IPR017441">
    <property type="entry name" value="Protein_kinase_ATP_BS"/>
</dbReference>
<dbReference type="PANTHER" id="PTHR43289">
    <property type="entry name" value="MITOGEN-ACTIVATED PROTEIN KINASE KINASE KINASE 20-RELATED"/>
    <property type="match status" value="1"/>
</dbReference>
<evidence type="ECO:0000259" key="7">
    <source>
        <dbReference type="PROSITE" id="PS50011"/>
    </source>
</evidence>
<feature type="region of interest" description="Disordered" evidence="6">
    <location>
        <begin position="356"/>
        <end position="424"/>
    </location>
</feature>
<dbReference type="PANTHER" id="PTHR43289:SF34">
    <property type="entry name" value="SERINE_THREONINE-PROTEIN KINASE YBDM-RELATED"/>
    <property type="match status" value="1"/>
</dbReference>
<name>A0A7W9YEC1_9ACTN</name>
<accession>A0A7W9YEC1</accession>
<comment type="caution">
    <text evidence="8">The sequence shown here is derived from an EMBL/GenBank/DDBJ whole genome shotgun (WGS) entry which is preliminary data.</text>
</comment>
<proteinExistence type="predicted"/>
<evidence type="ECO:0000256" key="5">
    <source>
        <dbReference type="PROSITE-ProRule" id="PRU10141"/>
    </source>
</evidence>
<dbReference type="PROSITE" id="PS50011">
    <property type="entry name" value="PROTEIN_KINASE_DOM"/>
    <property type="match status" value="1"/>
</dbReference>
<keyword evidence="2 5" id="KW-0547">Nucleotide-binding</keyword>
<dbReference type="GO" id="GO:0005524">
    <property type="term" value="F:ATP binding"/>
    <property type="evidence" value="ECO:0007669"/>
    <property type="project" value="UniProtKB-UniRule"/>
</dbReference>
<organism evidence="8 9">
    <name type="scientific">Nocardiopsis mwathae</name>
    <dbReference type="NCBI Taxonomy" id="1472723"/>
    <lineage>
        <taxon>Bacteria</taxon>
        <taxon>Bacillati</taxon>
        <taxon>Actinomycetota</taxon>
        <taxon>Actinomycetes</taxon>
        <taxon>Streptosporangiales</taxon>
        <taxon>Nocardiopsidaceae</taxon>
        <taxon>Nocardiopsis</taxon>
    </lineage>
</organism>
<dbReference type="CDD" id="cd14014">
    <property type="entry name" value="STKc_PknB_like"/>
    <property type="match status" value="1"/>
</dbReference>
<dbReference type="InterPro" id="IPR008271">
    <property type="entry name" value="Ser/Thr_kinase_AS"/>
</dbReference>
<keyword evidence="3" id="KW-0418">Kinase</keyword>
<dbReference type="SUPFAM" id="SSF56112">
    <property type="entry name" value="Protein kinase-like (PK-like)"/>
    <property type="match status" value="1"/>
</dbReference>
<dbReference type="Pfam" id="PF00069">
    <property type="entry name" value="Pkinase"/>
    <property type="match status" value="1"/>
</dbReference>
<feature type="domain" description="Protein kinase" evidence="7">
    <location>
        <begin position="23"/>
        <end position="289"/>
    </location>
</feature>
<evidence type="ECO:0000256" key="4">
    <source>
        <dbReference type="ARBA" id="ARBA00022840"/>
    </source>
</evidence>
<dbReference type="PROSITE" id="PS00108">
    <property type="entry name" value="PROTEIN_KINASE_ST"/>
    <property type="match status" value="1"/>
</dbReference>
<evidence type="ECO:0000313" key="8">
    <source>
        <dbReference type="EMBL" id="MBB6170618.1"/>
    </source>
</evidence>
<evidence type="ECO:0000256" key="6">
    <source>
        <dbReference type="SAM" id="MobiDB-lite"/>
    </source>
</evidence>
<keyword evidence="1" id="KW-0808">Transferase</keyword>
<dbReference type="SMART" id="SM00220">
    <property type="entry name" value="S_TKc"/>
    <property type="match status" value="1"/>
</dbReference>
<feature type="binding site" evidence="5">
    <location>
        <position position="55"/>
    </location>
    <ligand>
        <name>ATP</name>
        <dbReference type="ChEBI" id="CHEBI:30616"/>
    </ligand>
</feature>
<keyword evidence="9" id="KW-1185">Reference proteome</keyword>